<evidence type="ECO:0000259" key="11">
    <source>
        <dbReference type="PROSITE" id="PS50125"/>
    </source>
</evidence>
<evidence type="ECO:0000256" key="7">
    <source>
        <dbReference type="RuleBase" id="RU000405"/>
    </source>
</evidence>
<dbReference type="EMBL" id="JAEHOC010000008">
    <property type="protein sequence ID" value="KAG2439339.1"/>
    <property type="molecule type" value="Genomic_DNA"/>
</dbReference>
<dbReference type="OrthoDB" id="549829at2759"/>
<dbReference type="FunFam" id="3.30.70.1230:FF:000059">
    <property type="entry name" value="Guanylate cyclase"/>
    <property type="match status" value="1"/>
</dbReference>
<comment type="subcellular location">
    <subcellularLocation>
        <location evidence="1">Membrane</location>
    </subcellularLocation>
</comment>
<dbReference type="InterPro" id="IPR029787">
    <property type="entry name" value="Nucleotide_cyclase"/>
</dbReference>
<evidence type="ECO:0000256" key="10">
    <source>
        <dbReference type="SAM" id="SignalP"/>
    </source>
</evidence>
<feature type="chain" id="PRO_5032846336" description="Guanylate cyclase domain-containing protein" evidence="10">
    <location>
        <begin position="27"/>
        <end position="3186"/>
    </location>
</feature>
<dbReference type="GO" id="GO:0004383">
    <property type="term" value="F:guanylate cyclase activity"/>
    <property type="evidence" value="ECO:0007669"/>
    <property type="project" value="TreeGrafter"/>
</dbReference>
<dbReference type="GO" id="GO:0035556">
    <property type="term" value="P:intracellular signal transduction"/>
    <property type="evidence" value="ECO:0007669"/>
    <property type="project" value="InterPro"/>
</dbReference>
<feature type="compositionally biased region" description="Low complexity" evidence="8">
    <location>
        <begin position="1351"/>
        <end position="1363"/>
    </location>
</feature>
<keyword evidence="3" id="KW-0547">Nucleotide-binding</keyword>
<protein>
    <recommendedName>
        <fullName evidence="11">Guanylate cyclase domain-containing protein</fullName>
    </recommendedName>
</protein>
<feature type="region of interest" description="Disordered" evidence="8">
    <location>
        <begin position="342"/>
        <end position="366"/>
    </location>
</feature>
<evidence type="ECO:0000256" key="1">
    <source>
        <dbReference type="ARBA" id="ARBA00004370"/>
    </source>
</evidence>
<dbReference type="CDD" id="cd07302">
    <property type="entry name" value="CHD"/>
    <property type="match status" value="1"/>
</dbReference>
<feature type="region of interest" description="Disordered" evidence="8">
    <location>
        <begin position="797"/>
        <end position="869"/>
    </location>
</feature>
<feature type="domain" description="Guanylate cyclase" evidence="11">
    <location>
        <begin position="2985"/>
        <end position="3113"/>
    </location>
</feature>
<name>A0A835TFD9_CHLIN</name>
<evidence type="ECO:0000256" key="9">
    <source>
        <dbReference type="SAM" id="Phobius"/>
    </source>
</evidence>
<reference evidence="12" key="1">
    <citation type="journal article" date="2020" name="bioRxiv">
        <title>Comparative genomics of Chlamydomonas.</title>
        <authorList>
            <person name="Craig R.J."/>
            <person name="Hasan A.R."/>
            <person name="Ness R.W."/>
            <person name="Keightley P.D."/>
        </authorList>
    </citation>
    <scope>NUCLEOTIDE SEQUENCE</scope>
    <source>
        <strain evidence="12">SAG 7.73</strain>
    </source>
</reference>
<dbReference type="Proteomes" id="UP000650467">
    <property type="component" value="Unassembled WGS sequence"/>
</dbReference>
<dbReference type="InterPro" id="IPR050401">
    <property type="entry name" value="Cyclic_nucleotide_synthase"/>
</dbReference>
<gene>
    <name evidence="12" type="ORF">HXX76_004698</name>
</gene>
<organism evidence="12 13">
    <name type="scientific">Chlamydomonas incerta</name>
    <dbReference type="NCBI Taxonomy" id="51695"/>
    <lineage>
        <taxon>Eukaryota</taxon>
        <taxon>Viridiplantae</taxon>
        <taxon>Chlorophyta</taxon>
        <taxon>core chlorophytes</taxon>
        <taxon>Chlorophyceae</taxon>
        <taxon>CS clade</taxon>
        <taxon>Chlamydomonadales</taxon>
        <taxon>Chlamydomonadaceae</taxon>
        <taxon>Chlamydomonas</taxon>
    </lineage>
</organism>
<accession>A0A835TFD9</accession>
<dbReference type="Pfam" id="PF00211">
    <property type="entry name" value="Guanylate_cyc"/>
    <property type="match status" value="1"/>
</dbReference>
<dbReference type="PROSITE" id="PS50125">
    <property type="entry name" value="GUANYLATE_CYCLASE_2"/>
    <property type="match status" value="1"/>
</dbReference>
<feature type="compositionally biased region" description="Low complexity" evidence="8">
    <location>
        <begin position="342"/>
        <end position="352"/>
    </location>
</feature>
<proteinExistence type="inferred from homology"/>
<dbReference type="GO" id="GO:0005886">
    <property type="term" value="C:plasma membrane"/>
    <property type="evidence" value="ECO:0007669"/>
    <property type="project" value="TreeGrafter"/>
</dbReference>
<keyword evidence="13" id="KW-1185">Reference proteome</keyword>
<keyword evidence="10" id="KW-0732">Signal</keyword>
<keyword evidence="4 9" id="KW-1133">Transmembrane helix</keyword>
<feature type="compositionally biased region" description="Basic and acidic residues" evidence="8">
    <location>
        <begin position="2263"/>
        <end position="2273"/>
    </location>
</feature>
<feature type="compositionally biased region" description="Gly residues" evidence="8">
    <location>
        <begin position="925"/>
        <end position="936"/>
    </location>
</feature>
<feature type="region of interest" description="Disordered" evidence="8">
    <location>
        <begin position="1351"/>
        <end position="1391"/>
    </location>
</feature>
<feature type="region of interest" description="Disordered" evidence="8">
    <location>
        <begin position="581"/>
        <end position="614"/>
    </location>
</feature>
<evidence type="ECO:0000256" key="8">
    <source>
        <dbReference type="SAM" id="MobiDB-lite"/>
    </source>
</evidence>
<sequence>MAADGSAHDVTATALLYFAAAHICMAAQACFVAVCPPQGAESPSRQAGRAALPPALVLPPSTTNGNVPPSLLTAPASSLRHRTSGGSPSRTPHHHQQAHQEHQLPPQLSQQDEKELHQGWVSAHNQPASRSVLRRAGPAHADAPPEPNAGDTGDASCGSGSGDVAPRKCVREVSAAPAVSGGGDPDGNGVGQAEVQRRGSGLHARSLQLAGAEPVIVSSAVDSSGSIDPPVGVGAHAADPSSGSGSDAVAVPQRVAPGATAAVGMIRTSGDGYVPEPTSMPSRSSHSFPFRELPATLSTPADRATGATDGSSAVSAPGADIHAAATSAARSLPQLRILSDTQIQSTSSGSQSHRAATAASAGDVGRASAGVEALVTPAGDRNASVPPPAARLQRAPADSFVPQQPSITSSQRSLQGGAAVATAAAAAAVLAPRHSALRQRHSLGPRRSGGLGGGPQQDEGLPTLGSTRSAAFADRAAAGPSAAAGMLELWLLRRGLACAMAAVVLAVYLRVLLTPTPTAGGPANAAPSVIAAIWQTLRALPSLLCIAALAAVNGAVGVSALLLGGRPLHLGPLAGLLRPPLGASPEDHSTSGAAAGTAAAADAPQPGEGSDVQTSPAAHLLPLAALLRWEWMLRTALPAAMAVATCGLYGPESPCSTDHMYLWLALQPATGEVASVPIPSAGQGASAASGGYSLLSLAAVLPMQLATALAARAAHTLLASQSGAAGAAAAAGSAQSAAGGAGKVGLLAVMKALVNLDPRHLPEYGFGAALALGLRAVLLSGCAVAGVMGLQPERVHSEPDLHQQPQHSAGDVATPTAAGPLAAETSVRSAASTHSSRKLLITGSGGSNTGTAAVHGAQSHPPASSAAAARPVSVATAAAYVAAPSPRSPTSGPQPFSSPLVQGHTSSPSARSPHAVGPDGLRTSSGGGPWGAGDGAGAAPPAATHGAVPQTSAAAAAVQARMARRAPPRSSSFNLRLSLSYGSQVLASALSPITVGAIAALRDATGTATTPTPSGISCRQSATSVISEQLEALLDLKRLSTTSSLGPGAAAAAVAAAAAAATGAEGAGQAPATSVGPKVVYVRARSARRRRGSNASVDNGGIALYRQQLGALLVAAGTGGGGGAALTPRHGVSPGAGSRLSSMHADLRGGWASDAHGDDGEEDEEDSEEGVALALQAAEVGAWGRRQHGSMPSLATILGGGSGRSRSRPGSIGGGFSTSSTPRSPLHRAGEALRPAAAPLAPAAAVQRGAGTGAATADVVNAANAFDSSLSRRSLRKLASMPSRLRSSAAAAAAAAAVAAVEAEVAATAAAKAGHSYRTGDGGLEREPVLNAGKSGAGPLGELWRRQRAAAAAAAASSAPRAPRLSRGPQVQPEEEGAELRQNGRDGVGSSAAASPLGLAVELGLAAAAAATGTGADAGGGSRGGAAANSVPLTASVLGAEQDLRREALRSLVLAKWRSSLAAGTDGNGAQYGLPLSPYGAAAATAGGVGSLSVALPGSPQGAYVVAEGAAEADAGEEAEGDFENAMVSGMSTSVSAVLGTTGTLCSPRVSAGGNDSTASGAAGGITGDFGLLTSPHGRGATGAGIWTARSTAAAAAALAEVAAAADELVILSPRSGAGAGSVGGGGGGLAAAASIMSPQLSGMLSYNGTGIGTGNASALTGNSRRSLGISSRNTSIKTSVLSRNSSINYGQPGGAAAGAGVLGLLSSGVSTKSLLSSGAAAAGAVCGGAAVPCTAVSTPDATATQTVLDALRRWWLVHGAPRLEAAWLGEAGALLLQLAFSPRIAITHTLSSASQGVGSTAWAVLARAPQVACVAHLAAMAAAPEWCEARGPALWAARAMMGPALQRGALAALGLPVTTAGPLHAAWEAAYMTAALRLTAPQHGSLVLATTAALALVTLANGGAGLHAAAGGTGAVGALWYLEAALRHAAGLLAASTVGAALGLLATRVLPAAAAGLLASSALRRQLSPPRAAAVARWSATLSGDSEATASGAAMAYLLVSRAALLRAARVLRAAAAMILAAAAAAAGALLSAVLAIAKGAGGSTTNAEGSMMAASPAASSYNLRWRLRRWLLVSSAVDTAATAAGGAAAGNSGEPSAAAGLVAALPSRTPAAVAVGAVVALLVALAAAQALILAVLTGDGRRVSRFHRRQAALMGLKGRLLAAPTVLELLTELTMSTDQLLEGCSAWTIIVPTSNDAEAPGDGRGSGGAAASSGVLLELRLHPDLQVWPGRAQPAQAEQGAPGAAGSDVASPEGMAAVAAAERDREAEKRRRAERRRMQMLRRRQPRPPSRTGAAPQLFTADSVEQPASAAGGTSELHLLETVTSIIQESEEDDVCEDSSDESEGHVEEGELPRCGGPGASSAAAASSTAQGGEAAGDGAGRAPSVQLANFPSLQLAMIHRTIWSVRGRTTRVYGAAALSDTLILQQPTPPDLEALAAAVGAGALLVMPMECLFQSYGLLVVATAHPAAADRHLRLLCQGLADGLAQALYLKQLQADVAASDMIMKDIYPSAQVVQVVKRRFHAAGAASQRLMMPGSASAAAAAAAAASSGSPAANSLSGLALGAGGSGHSSAAPFGAGVKAALGGGSYVASPNASTAGAGAASFRSPMLSASPYQHHLASVSSPSFAVTSLPRFGSSSSAIAAAAAAAAAASAGIHLGGVGLAGTAPGSGPDSAGPVQPGHAGPLLEGASTRLASAITVDVTGLPGVGLLVSSNSIGVPSASPVVPGGSGSGPGSATPGVTAHSRGVYAAVVSAFSSGPAATLGGIMSFGRADSAPIPAAALVAASGASAASGLGQVPLGASRLSLDPHNGTNNGASRSQTMTPSQAAAVAAAAGLGTGVSNSAPGGPVSMGGSPSPLPAVAAVACALAPGLRPVSVSVASTMAEGAAGARGSPLGSLSGFFSTSVAAAAASGNSMAGPAATGAVELSHGSGLSATFAAAMESGSAFGSVGGSQQRTISGADHDAGALPVGVPYARWHSAVSVLFADICGYTATSQALQPEEVMELLHTLFCKYDALLAAYGVYKVETIGDCFMAATGLETQSDGHALDMVRFGRAMIAAAAEVTNPVTGEPLQIRVGIHSGRVMSGIVGHCRARYCLFGDTVNTASRLESTGVPGRVQIAEETYALLPDEERRTWVSRGPVEMKGKGLKQTYLSAAPDGEPEQSAALAASAEAVAHTEAPLS</sequence>
<feature type="compositionally biased region" description="Acidic residues" evidence="8">
    <location>
        <begin position="2332"/>
        <end position="2344"/>
    </location>
</feature>
<feature type="compositionally biased region" description="Low complexity" evidence="8">
    <location>
        <begin position="2233"/>
        <end position="2262"/>
    </location>
</feature>
<evidence type="ECO:0000256" key="2">
    <source>
        <dbReference type="ARBA" id="ARBA00022692"/>
    </source>
</evidence>
<feature type="transmembrane region" description="Helical" evidence="9">
    <location>
        <begin position="2113"/>
        <end position="2138"/>
    </location>
</feature>
<dbReference type="Gene3D" id="3.30.70.1230">
    <property type="entry name" value="Nucleotide cyclase"/>
    <property type="match status" value="1"/>
</dbReference>
<feature type="compositionally biased region" description="Low complexity" evidence="8">
    <location>
        <begin position="937"/>
        <end position="951"/>
    </location>
</feature>
<feature type="region of interest" description="Disordered" evidence="8">
    <location>
        <begin position="268"/>
        <end position="290"/>
    </location>
</feature>
<keyword evidence="6 7" id="KW-0456">Lyase</keyword>
<feature type="region of interest" description="Disordered" evidence="8">
    <location>
        <begin position="1123"/>
        <end position="1170"/>
    </location>
</feature>
<feature type="compositionally biased region" description="Low complexity" evidence="8">
    <location>
        <begin position="2362"/>
        <end position="2375"/>
    </location>
</feature>
<feature type="region of interest" description="Disordered" evidence="8">
    <location>
        <begin position="1315"/>
        <end position="1335"/>
    </location>
</feature>
<dbReference type="SUPFAM" id="SSF55073">
    <property type="entry name" value="Nucleotide cyclase"/>
    <property type="match status" value="1"/>
</dbReference>
<feature type="region of interest" description="Disordered" evidence="8">
    <location>
        <begin position="2233"/>
        <end position="2297"/>
    </location>
</feature>
<feature type="compositionally biased region" description="Gly residues" evidence="8">
    <location>
        <begin position="180"/>
        <end position="190"/>
    </location>
</feature>
<evidence type="ECO:0000256" key="4">
    <source>
        <dbReference type="ARBA" id="ARBA00022989"/>
    </source>
</evidence>
<feature type="compositionally biased region" description="Low complexity" evidence="8">
    <location>
        <begin position="581"/>
        <end position="601"/>
    </location>
</feature>
<comment type="similarity">
    <text evidence="7">Belongs to the adenylyl cyclase class-4/guanylyl cyclase family.</text>
</comment>
<feature type="compositionally biased region" description="Polar residues" evidence="8">
    <location>
        <begin position="2813"/>
        <end position="2829"/>
    </location>
</feature>
<evidence type="ECO:0000256" key="3">
    <source>
        <dbReference type="ARBA" id="ARBA00022741"/>
    </source>
</evidence>
<feature type="region of interest" description="Disordered" evidence="8">
    <location>
        <begin position="2812"/>
        <end position="2831"/>
    </location>
</feature>
<dbReference type="PANTHER" id="PTHR11920">
    <property type="entry name" value="GUANYLYL CYCLASE"/>
    <property type="match status" value="1"/>
</dbReference>
<dbReference type="GO" id="GO:0004016">
    <property type="term" value="F:adenylate cyclase activity"/>
    <property type="evidence" value="ECO:0007669"/>
    <property type="project" value="TreeGrafter"/>
</dbReference>
<feature type="compositionally biased region" description="Acidic residues" evidence="8">
    <location>
        <begin position="1159"/>
        <end position="1169"/>
    </location>
</feature>
<evidence type="ECO:0000256" key="6">
    <source>
        <dbReference type="ARBA" id="ARBA00023239"/>
    </source>
</evidence>
<evidence type="ECO:0000313" key="12">
    <source>
        <dbReference type="EMBL" id="KAG2439339.1"/>
    </source>
</evidence>
<feature type="compositionally biased region" description="Polar residues" evidence="8">
    <location>
        <begin position="890"/>
        <end position="910"/>
    </location>
</feature>
<feature type="compositionally biased region" description="Basic and acidic residues" evidence="8">
    <location>
        <begin position="2345"/>
        <end position="2354"/>
    </location>
</feature>
<feature type="signal peptide" evidence="10">
    <location>
        <begin position="1"/>
        <end position="26"/>
    </location>
</feature>
<dbReference type="GO" id="GO:0001653">
    <property type="term" value="F:peptide receptor activity"/>
    <property type="evidence" value="ECO:0007669"/>
    <property type="project" value="TreeGrafter"/>
</dbReference>
<dbReference type="PANTHER" id="PTHR11920:SF335">
    <property type="entry name" value="GUANYLATE CYCLASE"/>
    <property type="match status" value="1"/>
</dbReference>
<feature type="compositionally biased region" description="Basic residues" evidence="8">
    <location>
        <begin position="2274"/>
        <end position="2288"/>
    </location>
</feature>
<dbReference type="SMART" id="SM00044">
    <property type="entry name" value="CYCc"/>
    <property type="match status" value="1"/>
</dbReference>
<evidence type="ECO:0000256" key="5">
    <source>
        <dbReference type="ARBA" id="ARBA00023136"/>
    </source>
</evidence>
<feature type="region of interest" description="Disordered" evidence="8">
    <location>
        <begin position="442"/>
        <end position="465"/>
    </location>
</feature>
<feature type="region of interest" description="Disordered" evidence="8">
    <location>
        <begin position="55"/>
        <end position="204"/>
    </location>
</feature>
<dbReference type="GO" id="GO:0007168">
    <property type="term" value="P:receptor guanylyl cyclase signaling pathway"/>
    <property type="evidence" value="ECO:0007669"/>
    <property type="project" value="TreeGrafter"/>
</dbReference>
<dbReference type="InterPro" id="IPR018297">
    <property type="entry name" value="A/G_cyclase_CS"/>
</dbReference>
<feature type="region of interest" description="Disordered" evidence="8">
    <location>
        <begin position="1184"/>
        <end position="1228"/>
    </location>
</feature>
<feature type="region of interest" description="Disordered" evidence="8">
    <location>
        <begin position="221"/>
        <end position="249"/>
    </location>
</feature>
<feature type="region of interest" description="Disordered" evidence="8">
    <location>
        <begin position="2332"/>
        <end position="2384"/>
    </location>
</feature>
<feature type="transmembrane region" description="Helical" evidence="9">
    <location>
        <begin position="2018"/>
        <end position="2039"/>
    </location>
</feature>
<dbReference type="InterPro" id="IPR001054">
    <property type="entry name" value="A/G_cyclase"/>
</dbReference>
<evidence type="ECO:0000313" key="13">
    <source>
        <dbReference type="Proteomes" id="UP000650467"/>
    </source>
</evidence>
<dbReference type="GO" id="GO:0000166">
    <property type="term" value="F:nucleotide binding"/>
    <property type="evidence" value="ECO:0007669"/>
    <property type="project" value="UniProtKB-KW"/>
</dbReference>
<keyword evidence="2 9" id="KW-0812">Transmembrane</keyword>
<feature type="compositionally biased region" description="Low complexity" evidence="8">
    <location>
        <begin position="237"/>
        <end position="249"/>
    </location>
</feature>
<comment type="caution">
    <text evidence="12">The sequence shown here is derived from an EMBL/GenBank/DDBJ whole genome shotgun (WGS) entry which is preliminary data.</text>
</comment>
<dbReference type="PROSITE" id="PS00452">
    <property type="entry name" value="GUANYLATE_CYCLASE_1"/>
    <property type="match status" value="1"/>
</dbReference>
<keyword evidence="5 9" id="KW-0472">Membrane</keyword>
<feature type="region of interest" description="Disordered" evidence="8">
    <location>
        <begin position="883"/>
        <end position="951"/>
    </location>
</feature>